<gene>
    <name evidence="1" type="ORF">SADUNF_Sadunf14G0066000</name>
</gene>
<proteinExistence type="predicted"/>
<organism evidence="1 2">
    <name type="scientific">Salix dunnii</name>
    <dbReference type="NCBI Taxonomy" id="1413687"/>
    <lineage>
        <taxon>Eukaryota</taxon>
        <taxon>Viridiplantae</taxon>
        <taxon>Streptophyta</taxon>
        <taxon>Embryophyta</taxon>
        <taxon>Tracheophyta</taxon>
        <taxon>Spermatophyta</taxon>
        <taxon>Magnoliopsida</taxon>
        <taxon>eudicotyledons</taxon>
        <taxon>Gunneridae</taxon>
        <taxon>Pentapetalae</taxon>
        <taxon>rosids</taxon>
        <taxon>fabids</taxon>
        <taxon>Malpighiales</taxon>
        <taxon>Salicaceae</taxon>
        <taxon>Saliceae</taxon>
        <taxon>Salix</taxon>
    </lineage>
</organism>
<keyword evidence="2" id="KW-1185">Reference proteome</keyword>
<dbReference type="Proteomes" id="UP000657918">
    <property type="component" value="Unassembled WGS sequence"/>
</dbReference>
<sequence>MGCMFSKLRHPCSKLRFIFDCLRAHGQFAPVETRFCQVGNLALMTVILTGYQMLKTTLTTSALIINNP</sequence>
<comment type="caution">
    <text evidence="1">The sequence shown here is derived from an EMBL/GenBank/DDBJ whole genome shotgun (WGS) entry which is preliminary data.</text>
</comment>
<accession>A0A835MKF6</accession>
<evidence type="ECO:0000313" key="2">
    <source>
        <dbReference type="Proteomes" id="UP000657918"/>
    </source>
</evidence>
<protein>
    <submittedName>
        <fullName evidence="1">Uncharacterized protein</fullName>
    </submittedName>
</protein>
<evidence type="ECO:0000313" key="1">
    <source>
        <dbReference type="EMBL" id="KAF9669035.1"/>
    </source>
</evidence>
<dbReference type="AlphaFoldDB" id="A0A835MKF6"/>
<name>A0A835MKF6_9ROSI</name>
<dbReference type="EMBL" id="JADGMS010000014">
    <property type="protein sequence ID" value="KAF9669035.1"/>
    <property type="molecule type" value="Genomic_DNA"/>
</dbReference>
<reference evidence="1 2" key="1">
    <citation type="submission" date="2020-10" db="EMBL/GenBank/DDBJ databases">
        <title>Plant Genome Project.</title>
        <authorList>
            <person name="Zhang R.-G."/>
        </authorList>
    </citation>
    <scope>NUCLEOTIDE SEQUENCE [LARGE SCALE GENOMIC DNA]</scope>
    <source>
        <strain evidence="1">FAFU-HL-1</strain>
        <tissue evidence="1">Leaf</tissue>
    </source>
</reference>